<accession>B2UDT0</accession>
<dbReference type="PATRIC" id="fig|402626.5.peg.4333"/>
<evidence type="ECO:0008006" key="2">
    <source>
        <dbReference type="Google" id="ProtNLM"/>
    </source>
</evidence>
<protein>
    <recommendedName>
        <fullName evidence="2">Plasmid-related protein</fullName>
    </recommendedName>
</protein>
<evidence type="ECO:0000313" key="1">
    <source>
        <dbReference type="EMBL" id="ACD28321.1"/>
    </source>
</evidence>
<proteinExistence type="predicted"/>
<dbReference type="STRING" id="402626.Rpic_3199"/>
<dbReference type="AlphaFoldDB" id="B2UDT0"/>
<reference evidence="1" key="1">
    <citation type="submission" date="2008-05" db="EMBL/GenBank/DDBJ databases">
        <title>Complete sequence of chromosome1 of Ralstonia pickettii 12J.</title>
        <authorList>
            <consortium name="US DOE Joint Genome Institute"/>
            <person name="Lucas S."/>
            <person name="Copeland A."/>
            <person name="Lapidus A."/>
            <person name="Glavina del Rio T."/>
            <person name="Dalin E."/>
            <person name="Tice H."/>
            <person name="Bruce D."/>
            <person name="Goodwin L."/>
            <person name="Pitluck S."/>
            <person name="Meincke L."/>
            <person name="Brettin T."/>
            <person name="Detter J.C."/>
            <person name="Han C."/>
            <person name="Kuske C.R."/>
            <person name="Schmutz J."/>
            <person name="Larimer F."/>
            <person name="Land M."/>
            <person name="Hauser L."/>
            <person name="Kyrpides N."/>
            <person name="Mikhailova N."/>
            <person name="Marsh T."/>
            <person name="Richardson P."/>
        </authorList>
    </citation>
    <scope>NUCLEOTIDE SEQUENCE</scope>
    <source>
        <strain evidence="1">12J</strain>
    </source>
</reference>
<organism evidence="1">
    <name type="scientific">Ralstonia pickettii (strain 12J)</name>
    <dbReference type="NCBI Taxonomy" id="402626"/>
    <lineage>
        <taxon>Bacteria</taxon>
        <taxon>Pseudomonadati</taxon>
        <taxon>Pseudomonadota</taxon>
        <taxon>Betaproteobacteria</taxon>
        <taxon>Burkholderiales</taxon>
        <taxon>Burkholderiaceae</taxon>
        <taxon>Ralstonia</taxon>
    </lineage>
</organism>
<dbReference type="eggNOG" id="ENOG5033E1B">
    <property type="taxonomic scope" value="Bacteria"/>
</dbReference>
<dbReference type="EMBL" id="CP001068">
    <property type="protein sequence ID" value="ACD28321.1"/>
    <property type="molecule type" value="Genomic_DNA"/>
</dbReference>
<dbReference type="KEGG" id="rpi:Rpic_3199"/>
<dbReference type="HOGENOM" id="CLU_198216_0_0_4"/>
<gene>
    <name evidence="1" type="ordered locus">Rpic_3199</name>
</gene>
<name>B2UDT0_RALPJ</name>
<sequence length="71" mass="7953">MSKMEELLVSRYGVLLSLADCAALLNRSAEGLRVTLHTDQELSRKLRAAKVKIGRRILFKATELARILDEA</sequence>